<protein>
    <submittedName>
        <fullName evidence="1">Uncharacterized protein</fullName>
    </submittedName>
</protein>
<dbReference type="AlphaFoldDB" id="A0A102JVJ3"/>
<proteinExistence type="predicted"/>
<accession>A0A102JVJ3</accession>
<evidence type="ECO:0000313" key="1">
    <source>
        <dbReference type="EMBL" id="KUZ81393.1"/>
    </source>
</evidence>
<organism evidence="1 2">
    <name type="scientific">Burkholderia ubonensis</name>
    <dbReference type="NCBI Taxonomy" id="101571"/>
    <lineage>
        <taxon>Bacteria</taxon>
        <taxon>Pseudomonadati</taxon>
        <taxon>Pseudomonadota</taxon>
        <taxon>Betaproteobacteria</taxon>
        <taxon>Burkholderiales</taxon>
        <taxon>Burkholderiaceae</taxon>
        <taxon>Burkholderia</taxon>
        <taxon>Burkholderia cepacia complex</taxon>
    </lineage>
</organism>
<gene>
    <name evidence="1" type="ORF">WI38_32620</name>
</gene>
<name>A0A102JVJ3_9BURK</name>
<comment type="caution">
    <text evidence="1">The sequence shown here is derived from an EMBL/GenBank/DDBJ whole genome shotgun (WGS) entry which is preliminary data.</text>
</comment>
<evidence type="ECO:0000313" key="2">
    <source>
        <dbReference type="Proteomes" id="UP000065521"/>
    </source>
</evidence>
<dbReference type="EMBL" id="LOTN01000072">
    <property type="protein sequence ID" value="KUZ81393.1"/>
    <property type="molecule type" value="Genomic_DNA"/>
</dbReference>
<dbReference type="Proteomes" id="UP000065521">
    <property type="component" value="Unassembled WGS sequence"/>
</dbReference>
<dbReference type="RefSeq" id="WP_059638077.1">
    <property type="nucleotide sequence ID" value="NZ_LOTK01000070.1"/>
</dbReference>
<reference evidence="1 2" key="1">
    <citation type="submission" date="2015-11" db="EMBL/GenBank/DDBJ databases">
        <title>Expanding the genomic diversity of Burkholderia species for the development of highly accurate diagnostics.</title>
        <authorList>
            <person name="Sahl J."/>
            <person name="Keim P."/>
            <person name="Wagner D."/>
        </authorList>
    </citation>
    <scope>NUCLEOTIDE SEQUENCE [LARGE SCALE GENOMIC DNA]</scope>
    <source>
        <strain evidence="1 2">RF32-BP4</strain>
    </source>
</reference>
<sequence length="80" mass="9265">MTTEIDVVLDRELRDVLEKSANLDVLRTILVKYREKGFDSESANELLAAMRNDMDEDIEERILELMDIVSGFCAPSMRVW</sequence>